<keyword evidence="2" id="KW-1185">Reference proteome</keyword>
<sequence length="332" mass="36200">MKTLHFANVYVKAWGSAGGKLESEGPIKELLDRAFHDAYCGTSSFERAERELIRSAVDSALRKAKLEPNDLDVIIAGDLMNQLSASHYFARDLHRPFIGMYAACATSSLILAQAAILVEKMHQQRVLAFTSSHTATAERQYRFPNEYGIQKKATTTSTASGAGAAIITAEPAQVRITHACIGEIVDWHFCDANDMGRAMVPAAYKTIKQVFADTGTDFSDYDGIYTGDLSALGFSFLCDLFIQDGYDLHNHLNDCGLMLYDRDKQDVFCGGSGCGCSMLYTFTKLMDDLTNGKANKIMVVATGALLSPVAVQQKESIPCIAHAVIYERAGEA</sequence>
<name>A0ABT1SIG6_9FIRM</name>
<dbReference type="InterPro" id="IPR010894">
    <property type="entry name" value="SpoVAD"/>
</dbReference>
<organism evidence="1 2">
    <name type="scientific">Massilicoli timonensis</name>
    <dbReference type="NCBI Taxonomy" id="2015901"/>
    <lineage>
        <taxon>Bacteria</taxon>
        <taxon>Bacillati</taxon>
        <taxon>Bacillota</taxon>
        <taxon>Erysipelotrichia</taxon>
        <taxon>Erysipelotrichales</taxon>
        <taxon>Erysipelotrichaceae</taxon>
        <taxon>Massilicoli</taxon>
    </lineage>
</organism>
<dbReference type="Proteomes" id="UP001524435">
    <property type="component" value="Unassembled WGS sequence"/>
</dbReference>
<reference evidence="1 2" key="1">
    <citation type="submission" date="2022-06" db="EMBL/GenBank/DDBJ databases">
        <title>Isolation of gut microbiota from human fecal samples.</title>
        <authorList>
            <person name="Pamer E.G."/>
            <person name="Barat B."/>
            <person name="Waligurski E."/>
            <person name="Medina S."/>
            <person name="Paddock L."/>
            <person name="Mostad J."/>
        </authorList>
    </citation>
    <scope>NUCLEOTIDE SEQUENCE [LARGE SCALE GENOMIC DNA]</scope>
    <source>
        <strain evidence="1 2">DFI.6.1</strain>
    </source>
</reference>
<dbReference type="InterPro" id="IPR038369">
    <property type="entry name" value="SpoVAD_sf"/>
</dbReference>
<proteinExistence type="predicted"/>
<dbReference type="EMBL" id="JANGCH010000002">
    <property type="protein sequence ID" value="MCQ5120999.1"/>
    <property type="molecule type" value="Genomic_DNA"/>
</dbReference>
<dbReference type="NCBIfam" id="NF006160">
    <property type="entry name" value="PRK08304.1"/>
    <property type="match status" value="1"/>
</dbReference>
<dbReference type="PIRSF" id="PIRSF011570">
    <property type="entry name" value="SpoVAD"/>
    <property type="match status" value="1"/>
</dbReference>
<dbReference type="Pfam" id="PF07451">
    <property type="entry name" value="SpoVAD"/>
    <property type="match status" value="1"/>
</dbReference>
<gene>
    <name evidence="1" type="ORF">NE663_01830</name>
</gene>
<dbReference type="RefSeq" id="WP_178200595.1">
    <property type="nucleotide sequence ID" value="NZ_CANTYB010000089.1"/>
</dbReference>
<dbReference type="SUPFAM" id="SSF53901">
    <property type="entry name" value="Thiolase-like"/>
    <property type="match status" value="1"/>
</dbReference>
<dbReference type="InterPro" id="IPR016039">
    <property type="entry name" value="Thiolase-like"/>
</dbReference>
<comment type="caution">
    <text evidence="1">The sequence shown here is derived from an EMBL/GenBank/DDBJ whole genome shotgun (WGS) entry which is preliminary data.</text>
</comment>
<evidence type="ECO:0000313" key="1">
    <source>
        <dbReference type="EMBL" id="MCQ5120999.1"/>
    </source>
</evidence>
<protein>
    <submittedName>
        <fullName evidence="1">Stage V sporulation protein AD</fullName>
    </submittedName>
</protein>
<dbReference type="Gene3D" id="3.40.47.40">
    <property type="entry name" value="Stage V sporulation protein AD"/>
    <property type="match status" value="1"/>
</dbReference>
<evidence type="ECO:0000313" key="2">
    <source>
        <dbReference type="Proteomes" id="UP001524435"/>
    </source>
</evidence>
<accession>A0ABT1SIG6</accession>